<proteinExistence type="predicted"/>
<protein>
    <recommendedName>
        <fullName evidence="3">Secreted protein</fullName>
    </recommendedName>
</protein>
<dbReference type="EMBL" id="JBFOHL010000004">
    <property type="protein sequence ID" value="MEW9623772.1"/>
    <property type="molecule type" value="Genomic_DNA"/>
</dbReference>
<evidence type="ECO:0008006" key="3">
    <source>
        <dbReference type="Google" id="ProtNLM"/>
    </source>
</evidence>
<sequence>MSAIIQASMQMGLSPAASAQLRPEMTPQAAVQSLLDAGEAQDALKLLARLLPKRYAVAWLCQCARDQPLELEDKAGASLAEKWVREPTESNRRAAYEFANSGGYKSLGAWMAAAAGWSGGSLAPAAQETPVPPPEHLTACATVAAANLMAALVAERFAARRAEFVARALTLLGTGEAAGAGSKGA</sequence>
<evidence type="ECO:0000313" key="1">
    <source>
        <dbReference type="EMBL" id="MEW9623772.1"/>
    </source>
</evidence>
<dbReference type="InterPro" id="IPR053855">
    <property type="entry name" value="DUF6931"/>
</dbReference>
<keyword evidence="2" id="KW-1185">Reference proteome</keyword>
<comment type="caution">
    <text evidence="1">The sequence shown here is derived from an EMBL/GenBank/DDBJ whole genome shotgun (WGS) entry which is preliminary data.</text>
</comment>
<accession>A0ABV3QMI7</accession>
<dbReference type="RefSeq" id="WP_367844081.1">
    <property type="nucleotide sequence ID" value="NZ_JBFOHL010000004.1"/>
</dbReference>
<organism evidence="1 2">
    <name type="scientific">Rhodanobacter geophilus</name>
    <dbReference type="NCBI Taxonomy" id="3162488"/>
    <lineage>
        <taxon>Bacteria</taxon>
        <taxon>Pseudomonadati</taxon>
        <taxon>Pseudomonadota</taxon>
        <taxon>Gammaproteobacteria</taxon>
        <taxon>Lysobacterales</taxon>
        <taxon>Rhodanobacteraceae</taxon>
        <taxon>Rhodanobacter</taxon>
    </lineage>
</organism>
<evidence type="ECO:0000313" key="2">
    <source>
        <dbReference type="Proteomes" id="UP001556170"/>
    </source>
</evidence>
<name>A0ABV3QMI7_9GAMM</name>
<reference evidence="1 2" key="1">
    <citation type="submission" date="2024-06" db="EMBL/GenBank/DDBJ databases">
        <authorList>
            <person name="Woo H."/>
        </authorList>
    </citation>
    <scope>NUCLEOTIDE SEQUENCE [LARGE SCALE GENOMIC DNA]</scope>
    <source>
        <strain evidence="1 2">S2-g</strain>
    </source>
</reference>
<dbReference type="Proteomes" id="UP001556170">
    <property type="component" value="Unassembled WGS sequence"/>
</dbReference>
<dbReference type="Pfam" id="PF22011">
    <property type="entry name" value="DUF6931"/>
    <property type="match status" value="1"/>
</dbReference>
<gene>
    <name evidence="1" type="ORF">ABQJ56_05980</name>
</gene>